<dbReference type="Proteomes" id="UP000319209">
    <property type="component" value="Chromosome"/>
</dbReference>
<keyword evidence="2" id="KW-1185">Reference proteome</keyword>
<dbReference type="AlphaFoldDB" id="A0A516GUH3"/>
<protein>
    <submittedName>
        <fullName evidence="1">Uncharacterized protein</fullName>
    </submittedName>
</protein>
<accession>A0A516GUH3</accession>
<sequence length="660" mass="76660">MRKILQIINTNLGSENVIKQNFSGSVYIQSDNGLGLDENEFIPLLDKFNNALKLSGGIITPSDDFLVIFKHELSEIKDEKTVKVEHNYYRSTIILDSGLMALCREENTASNVFKDSATSFSWDTIDRVELLENTTEDSFYFFRFHVKNNSGHHDVNINRFGTSNIEAAKSILKMLSEIIVYKNAYIDKHAELQSTIERLFNEEDYESGVNALDEFSKYYNINDLDLDDSSFYYFNKTFGLRSMGRLDDALDTINNYINLYKERGEIESYTYELKGELLFKQKKYIPAINCFAISEENYENQGYKKGVKTKKEEVYTKLKKKFLKIPYQERKLVFVSEDIYATTSNDIVVLKKNSLPISINFLEGHPRNNEVYICHPFKQDLYLPLRSYTEILFLERVEEFIYLVQGLGATQLELTTGPNDDGTIKIQNQQYDFNPTQAPILPNSLVWYHSDVNWQKLVDLRMYTGIISHSELISSIATSQMSSDDLKKLNEELKLVLPKAGEKFNKKSSFNKTSFKTIEWIFKIHFEALDKLPSSKEKLENPTPINSNLKDNDYKINLEKYKEEVLFMIEDDGIIDVSERKILNRKIKKLGITKADALAIEDEVLLSNYSENEKLYIEELKDIVEDGKISDKERKILNRYALKFKVSTKRQKEIDSKYLD</sequence>
<evidence type="ECO:0000313" key="1">
    <source>
        <dbReference type="EMBL" id="QDO95172.1"/>
    </source>
</evidence>
<name>A0A516GUH3_9FLAO</name>
<dbReference type="EMBL" id="CP041637">
    <property type="protein sequence ID" value="QDO95172.1"/>
    <property type="molecule type" value="Genomic_DNA"/>
</dbReference>
<dbReference type="SUPFAM" id="SSF48452">
    <property type="entry name" value="TPR-like"/>
    <property type="match status" value="1"/>
</dbReference>
<proteinExistence type="predicted"/>
<dbReference type="InterPro" id="IPR011990">
    <property type="entry name" value="TPR-like_helical_dom_sf"/>
</dbReference>
<evidence type="ECO:0000313" key="2">
    <source>
        <dbReference type="Proteomes" id="UP000319209"/>
    </source>
</evidence>
<gene>
    <name evidence="1" type="ORF">FNB79_14720</name>
</gene>
<dbReference type="OrthoDB" id="5175111at2"/>
<dbReference type="RefSeq" id="WP_143382080.1">
    <property type="nucleotide sequence ID" value="NZ_CP041637.1"/>
</dbReference>
<dbReference type="KEGG" id="fop:FNB79_14720"/>
<organism evidence="1 2">
    <name type="scientific">Formosa sediminum</name>
    <dbReference type="NCBI Taxonomy" id="2594004"/>
    <lineage>
        <taxon>Bacteria</taxon>
        <taxon>Pseudomonadati</taxon>
        <taxon>Bacteroidota</taxon>
        <taxon>Flavobacteriia</taxon>
        <taxon>Flavobacteriales</taxon>
        <taxon>Flavobacteriaceae</taxon>
        <taxon>Formosa</taxon>
    </lineage>
</organism>
<reference evidence="1 2" key="1">
    <citation type="submission" date="2019-07" db="EMBL/GenBank/DDBJ databases">
        <title>Genome sequencing for Formosa sp. PS13.</title>
        <authorList>
            <person name="Park S.-J."/>
        </authorList>
    </citation>
    <scope>NUCLEOTIDE SEQUENCE [LARGE SCALE GENOMIC DNA]</scope>
    <source>
        <strain evidence="1 2">PS13</strain>
    </source>
</reference>